<sequence length="87" mass="10628">MNMERNRAYRRHQRRRVIQRKLYITTVARGWNEEQKLIQQPGRLSKAKTHCSCAMCKYEKHYKVLKKQYRAKLDGVEKEIDYLRADD</sequence>
<evidence type="ECO:0000313" key="1">
    <source>
        <dbReference type="EMBL" id="MBM7702802.1"/>
    </source>
</evidence>
<reference evidence="1 2" key="1">
    <citation type="submission" date="2021-01" db="EMBL/GenBank/DDBJ databases">
        <title>Genomic Encyclopedia of Type Strains, Phase IV (KMG-IV): sequencing the most valuable type-strain genomes for metagenomic binning, comparative biology and taxonomic classification.</title>
        <authorList>
            <person name="Goeker M."/>
        </authorList>
    </citation>
    <scope>NUCLEOTIDE SEQUENCE [LARGE SCALE GENOMIC DNA]</scope>
    <source>
        <strain evidence="1 2">DSM 104297</strain>
    </source>
</reference>
<name>A0ABS2QUY9_9BACI</name>
<dbReference type="EMBL" id="JAFBFC010000003">
    <property type="protein sequence ID" value="MBM7702802.1"/>
    <property type="molecule type" value="Genomic_DNA"/>
</dbReference>
<dbReference type="Proteomes" id="UP000809829">
    <property type="component" value="Unassembled WGS sequence"/>
</dbReference>
<evidence type="ECO:0000313" key="2">
    <source>
        <dbReference type="Proteomes" id="UP000809829"/>
    </source>
</evidence>
<accession>A0ABS2QUY9</accession>
<organism evidence="1 2">
    <name type="scientific">Priestia iocasae</name>
    <dbReference type="NCBI Taxonomy" id="2291674"/>
    <lineage>
        <taxon>Bacteria</taxon>
        <taxon>Bacillati</taxon>
        <taxon>Bacillota</taxon>
        <taxon>Bacilli</taxon>
        <taxon>Bacillales</taxon>
        <taxon>Bacillaceae</taxon>
        <taxon>Priestia</taxon>
    </lineage>
</organism>
<protein>
    <submittedName>
        <fullName evidence="1">Uncharacterized protein</fullName>
    </submittedName>
</protein>
<comment type="caution">
    <text evidence="1">The sequence shown here is derived from an EMBL/GenBank/DDBJ whole genome shotgun (WGS) entry which is preliminary data.</text>
</comment>
<keyword evidence="2" id="KW-1185">Reference proteome</keyword>
<dbReference type="RefSeq" id="WP_205186112.1">
    <property type="nucleotide sequence ID" value="NZ_JAFBFC010000003.1"/>
</dbReference>
<gene>
    <name evidence="1" type="ORF">JOC83_001649</name>
</gene>
<proteinExistence type="predicted"/>